<dbReference type="GO" id="GO:0005886">
    <property type="term" value="C:plasma membrane"/>
    <property type="evidence" value="ECO:0007669"/>
    <property type="project" value="UniProtKB-SubCell"/>
</dbReference>
<dbReference type="STRING" id="907931.GCA_000165675_01932"/>
<accession>A0A4R5N6P3</accession>
<name>A0A4R5N6P3_9LACO</name>
<dbReference type="PANTHER" id="PTHR30294">
    <property type="entry name" value="MEMBRANE COMPONENT OF ABC TRANSPORTER YHHJ-RELATED"/>
    <property type="match status" value="1"/>
</dbReference>
<dbReference type="InterPro" id="IPR013525">
    <property type="entry name" value="ABC2_TM"/>
</dbReference>
<dbReference type="PANTHER" id="PTHR30294:SF29">
    <property type="entry name" value="MULTIDRUG ABC TRANSPORTER PERMEASE YBHS-RELATED"/>
    <property type="match status" value="1"/>
</dbReference>
<feature type="transmembrane region" description="Helical" evidence="6">
    <location>
        <begin position="224"/>
        <end position="249"/>
    </location>
</feature>
<feature type="transmembrane region" description="Helical" evidence="6">
    <location>
        <begin position="269"/>
        <end position="295"/>
    </location>
</feature>
<keyword evidence="4 6" id="KW-1133">Transmembrane helix</keyword>
<organism evidence="8 9">
    <name type="scientific">Leuconostoc fallax</name>
    <dbReference type="NCBI Taxonomy" id="1251"/>
    <lineage>
        <taxon>Bacteria</taxon>
        <taxon>Bacillati</taxon>
        <taxon>Bacillota</taxon>
        <taxon>Bacilli</taxon>
        <taxon>Lactobacillales</taxon>
        <taxon>Lactobacillaceae</taxon>
        <taxon>Leuconostoc</taxon>
    </lineage>
</organism>
<evidence type="ECO:0000256" key="2">
    <source>
        <dbReference type="ARBA" id="ARBA00022475"/>
    </source>
</evidence>
<dbReference type="Proteomes" id="UP000295681">
    <property type="component" value="Unassembled WGS sequence"/>
</dbReference>
<dbReference type="AlphaFoldDB" id="A0A4R5N6P3"/>
<feature type="transmembrane region" description="Helical" evidence="6">
    <location>
        <begin position="173"/>
        <end position="195"/>
    </location>
</feature>
<evidence type="ECO:0000313" key="8">
    <source>
        <dbReference type="EMBL" id="TDG67200.1"/>
    </source>
</evidence>
<evidence type="ECO:0000313" key="9">
    <source>
        <dbReference type="Proteomes" id="UP000295681"/>
    </source>
</evidence>
<keyword evidence="2" id="KW-1003">Cell membrane</keyword>
<dbReference type="EMBL" id="PUFI01000016">
    <property type="protein sequence ID" value="TDG67200.1"/>
    <property type="molecule type" value="Genomic_DNA"/>
</dbReference>
<evidence type="ECO:0000256" key="4">
    <source>
        <dbReference type="ARBA" id="ARBA00022989"/>
    </source>
</evidence>
<feature type="transmembrane region" description="Helical" evidence="6">
    <location>
        <begin position="356"/>
        <end position="378"/>
    </location>
</feature>
<feature type="transmembrane region" description="Helical" evidence="6">
    <location>
        <begin position="21"/>
        <end position="44"/>
    </location>
</feature>
<evidence type="ECO:0000259" key="7">
    <source>
        <dbReference type="Pfam" id="PF12698"/>
    </source>
</evidence>
<keyword evidence="5 6" id="KW-0472">Membrane</keyword>
<protein>
    <recommendedName>
        <fullName evidence="7">ABC-2 type transporter transmembrane domain-containing protein</fullName>
    </recommendedName>
</protein>
<dbReference type="InterPro" id="IPR051449">
    <property type="entry name" value="ABC-2_transporter_component"/>
</dbReference>
<dbReference type="RefSeq" id="WP_010006658.1">
    <property type="nucleotide sequence ID" value="NZ_JAGYGP010000005.1"/>
</dbReference>
<evidence type="ECO:0000256" key="3">
    <source>
        <dbReference type="ARBA" id="ARBA00022692"/>
    </source>
</evidence>
<feature type="transmembrane region" description="Helical" evidence="6">
    <location>
        <begin position="307"/>
        <end position="325"/>
    </location>
</feature>
<comment type="subcellular location">
    <subcellularLocation>
        <location evidence="1">Cell membrane</location>
        <topology evidence="1">Multi-pass membrane protein</topology>
    </subcellularLocation>
</comment>
<keyword evidence="3 6" id="KW-0812">Transmembrane</keyword>
<keyword evidence="9" id="KW-1185">Reference proteome</keyword>
<dbReference type="GO" id="GO:0140359">
    <property type="term" value="F:ABC-type transporter activity"/>
    <property type="evidence" value="ECO:0007669"/>
    <property type="project" value="InterPro"/>
</dbReference>
<comment type="caution">
    <text evidence="8">The sequence shown here is derived from an EMBL/GenBank/DDBJ whole genome shotgun (WGS) entry which is preliminary data.</text>
</comment>
<evidence type="ECO:0000256" key="5">
    <source>
        <dbReference type="ARBA" id="ARBA00023136"/>
    </source>
</evidence>
<feature type="domain" description="ABC-2 type transporter transmembrane" evidence="7">
    <location>
        <begin position="21"/>
        <end position="375"/>
    </location>
</feature>
<reference evidence="8 9" key="1">
    <citation type="journal article" date="2019" name="Appl. Microbiol. Biotechnol.">
        <title>Uncovering carbohydrate metabolism through a genotype-phenotype association study of 56 lactic acid bacteria genomes.</title>
        <authorList>
            <person name="Buron-Moles G."/>
            <person name="Chailyan A."/>
            <person name="Dolejs I."/>
            <person name="Forster J."/>
            <person name="Miks M.H."/>
        </authorList>
    </citation>
    <scope>NUCLEOTIDE SEQUENCE [LARGE SCALE GENOMIC DNA]</scope>
    <source>
        <strain evidence="8 9">ATCC 700006</strain>
    </source>
</reference>
<dbReference type="Pfam" id="PF12698">
    <property type="entry name" value="ABC2_membrane_3"/>
    <property type="match status" value="1"/>
</dbReference>
<evidence type="ECO:0000256" key="1">
    <source>
        <dbReference type="ARBA" id="ARBA00004651"/>
    </source>
</evidence>
<proteinExistence type="predicted"/>
<gene>
    <name evidence="8" type="ORF">C5L23_000154</name>
</gene>
<evidence type="ECO:0000256" key="6">
    <source>
        <dbReference type="SAM" id="Phobius"/>
    </source>
</evidence>
<sequence>MFKPIILVAKQTYRSHIKTRGFWLMVLSPLLMAAVFIGIAYAVVSMQSNTTPNLAVVDSPDISRILKADKQTLKVNISDIKNEDDAKKALKSQKIDGALLITHSGYQLLTQPKSEQIDTQVLSAILKNQQVQLKARNLGLNAAQTADLLRPVEIKTQVYQPGKTSGNNEGANYGLSVGIGIVTMTLVMMYVSMMAQEIANEKSSRIMEILLAATSPAAQYFGKILGIFALVLTQVVIYVVSGTAAIQVLSDNDIVKMLQKTLDGVTVPFVSYAVVFILSAVLLYLILTAIIAALINDQSQVQQAIQPMTYLAMFGYLVSFFLTAMPNNLFIQISSFVPFVAQSTMPTRLALSQVDWLGAMMSLLLTFVAIIVLGYFGLRVYARNVLSYSDENILKQLVNNLKK</sequence>